<evidence type="ECO:0000256" key="1">
    <source>
        <dbReference type="SAM" id="MobiDB-lite"/>
    </source>
</evidence>
<evidence type="ECO:0000313" key="2">
    <source>
        <dbReference type="EMBL" id="MBS4221217.1"/>
    </source>
</evidence>
<dbReference type="EMBL" id="JAGYPN010000001">
    <property type="protein sequence ID" value="MBS4221217.1"/>
    <property type="molecule type" value="Genomic_DNA"/>
</dbReference>
<reference evidence="2 3" key="1">
    <citation type="submission" date="2021-05" db="EMBL/GenBank/DDBJ databases">
        <title>Novel Bacillus species.</title>
        <authorList>
            <person name="Liu G."/>
        </authorList>
    </citation>
    <scope>NUCLEOTIDE SEQUENCE [LARGE SCALE GENOMIC DNA]</scope>
    <source>
        <strain evidence="2 3">FJAT-49682</strain>
    </source>
</reference>
<organism evidence="2 3">
    <name type="scientific">Lederbergia citrea</name>
    <dbReference type="NCBI Taxonomy" id="2833581"/>
    <lineage>
        <taxon>Bacteria</taxon>
        <taxon>Bacillati</taxon>
        <taxon>Bacillota</taxon>
        <taxon>Bacilli</taxon>
        <taxon>Bacillales</taxon>
        <taxon>Bacillaceae</taxon>
        <taxon>Lederbergia</taxon>
    </lineage>
</organism>
<feature type="compositionally biased region" description="Polar residues" evidence="1">
    <location>
        <begin position="44"/>
        <end position="53"/>
    </location>
</feature>
<feature type="compositionally biased region" description="Acidic residues" evidence="1">
    <location>
        <begin position="55"/>
        <end position="64"/>
    </location>
</feature>
<proteinExistence type="predicted"/>
<sequence length="64" mass="7437">MDKKRNADLFLPDTQNEGRDQFYMDVDRMVNEGMSGGSVHMRADSTNIEQSTDFFPEDPPEYME</sequence>
<dbReference type="Proteomes" id="UP000676456">
    <property type="component" value="Unassembled WGS sequence"/>
</dbReference>
<feature type="region of interest" description="Disordered" evidence="1">
    <location>
        <begin position="35"/>
        <end position="64"/>
    </location>
</feature>
<name>A0A942Z361_9BACI</name>
<keyword evidence="3" id="KW-1185">Reference proteome</keyword>
<dbReference type="RefSeq" id="WP_213096268.1">
    <property type="nucleotide sequence ID" value="NZ_JAGYPH010000001.1"/>
</dbReference>
<gene>
    <name evidence="2" type="ORF">KHA91_00425</name>
</gene>
<accession>A0A942Z361</accession>
<dbReference type="AlphaFoldDB" id="A0A942Z361"/>
<comment type="caution">
    <text evidence="2">The sequence shown here is derived from an EMBL/GenBank/DDBJ whole genome shotgun (WGS) entry which is preliminary data.</text>
</comment>
<protein>
    <submittedName>
        <fullName evidence="2">Uncharacterized protein</fullName>
    </submittedName>
</protein>
<evidence type="ECO:0000313" key="3">
    <source>
        <dbReference type="Proteomes" id="UP000676456"/>
    </source>
</evidence>